<gene>
    <name evidence="4" type="primary">NAS-31_34</name>
    <name evidence="4" type="ORF">KIN20_010308</name>
</gene>
<name>A0AAD5MTW8_PARTN</name>
<dbReference type="InterPro" id="IPR035914">
    <property type="entry name" value="Sperma_CUB_dom_sf"/>
</dbReference>
<reference evidence="4" key="1">
    <citation type="submission" date="2021-06" db="EMBL/GenBank/DDBJ databases">
        <title>Parelaphostrongylus tenuis whole genome reference sequence.</title>
        <authorList>
            <person name="Garwood T.J."/>
            <person name="Larsen P.A."/>
            <person name="Fountain-Jones N.M."/>
            <person name="Garbe J.R."/>
            <person name="Macchietto M.G."/>
            <person name="Kania S.A."/>
            <person name="Gerhold R.W."/>
            <person name="Richards J.E."/>
            <person name="Wolf T.M."/>
        </authorList>
    </citation>
    <scope>NUCLEOTIDE SEQUENCE</scope>
    <source>
        <strain evidence="4">MNPRO001-30</strain>
        <tissue evidence="4">Meninges</tissue>
    </source>
</reference>
<sequence>MAVQRLCARTVDFRIPGTALNAFVQADMEPSGCGKVLTATTSFQFFEHVGQKNASVESNGYAMCNYWIEAPAGSKIEVVLDYFSRGFSNDGCVHAAVEIKTENDKRLTGYRFCGRESIGTSLTSTHNIAPIITYSDGREAITELRYRIASDTPEISK</sequence>
<keyword evidence="1" id="KW-1015">Disulfide bond</keyword>
<organism evidence="4 5">
    <name type="scientific">Parelaphostrongylus tenuis</name>
    <name type="common">Meningeal worm</name>
    <dbReference type="NCBI Taxonomy" id="148309"/>
    <lineage>
        <taxon>Eukaryota</taxon>
        <taxon>Metazoa</taxon>
        <taxon>Ecdysozoa</taxon>
        <taxon>Nematoda</taxon>
        <taxon>Chromadorea</taxon>
        <taxon>Rhabditida</taxon>
        <taxon>Rhabditina</taxon>
        <taxon>Rhabditomorpha</taxon>
        <taxon>Strongyloidea</taxon>
        <taxon>Metastrongylidae</taxon>
        <taxon>Parelaphostrongylus</taxon>
    </lineage>
</organism>
<comment type="caution">
    <text evidence="4">The sequence shown here is derived from an EMBL/GenBank/DDBJ whole genome shotgun (WGS) entry which is preliminary data.</text>
</comment>
<evidence type="ECO:0000256" key="1">
    <source>
        <dbReference type="ARBA" id="ARBA00023157"/>
    </source>
</evidence>
<accession>A0AAD5MTW8</accession>
<evidence type="ECO:0000256" key="2">
    <source>
        <dbReference type="PROSITE-ProRule" id="PRU00059"/>
    </source>
</evidence>
<proteinExistence type="predicted"/>
<keyword evidence="5" id="KW-1185">Reference proteome</keyword>
<evidence type="ECO:0000313" key="5">
    <source>
        <dbReference type="Proteomes" id="UP001196413"/>
    </source>
</evidence>
<dbReference type="Gene3D" id="2.60.120.290">
    <property type="entry name" value="Spermadhesin, CUB domain"/>
    <property type="match status" value="1"/>
</dbReference>
<dbReference type="SUPFAM" id="SSF49854">
    <property type="entry name" value="Spermadhesin, CUB domain"/>
    <property type="match status" value="1"/>
</dbReference>
<dbReference type="InterPro" id="IPR000859">
    <property type="entry name" value="CUB_dom"/>
</dbReference>
<dbReference type="AlphaFoldDB" id="A0AAD5MTW8"/>
<evidence type="ECO:0000313" key="4">
    <source>
        <dbReference type="EMBL" id="KAJ1353644.1"/>
    </source>
</evidence>
<dbReference type="EMBL" id="JAHQIW010001790">
    <property type="protein sequence ID" value="KAJ1353644.1"/>
    <property type="molecule type" value="Genomic_DNA"/>
</dbReference>
<dbReference type="Pfam" id="PF00431">
    <property type="entry name" value="CUB"/>
    <property type="match status" value="1"/>
</dbReference>
<evidence type="ECO:0000259" key="3">
    <source>
        <dbReference type="PROSITE" id="PS01180"/>
    </source>
</evidence>
<dbReference type="Proteomes" id="UP001196413">
    <property type="component" value="Unassembled WGS sequence"/>
</dbReference>
<dbReference type="PROSITE" id="PS01180">
    <property type="entry name" value="CUB"/>
    <property type="match status" value="1"/>
</dbReference>
<feature type="domain" description="CUB" evidence="3">
    <location>
        <begin position="33"/>
        <end position="151"/>
    </location>
</feature>
<protein>
    <submittedName>
        <fullName evidence="4">Astacin (Peptidase M12A)</fullName>
    </submittedName>
</protein>
<comment type="caution">
    <text evidence="2">Lacks conserved residue(s) required for the propagation of feature annotation.</text>
</comment>